<evidence type="ECO:0000313" key="2">
    <source>
        <dbReference type="Proteomes" id="UP000245252"/>
    </source>
</evidence>
<reference evidence="1 2" key="1">
    <citation type="submission" date="2018-05" db="EMBL/GenBank/DDBJ databases">
        <title>The draft genome of strain NS-104.</title>
        <authorList>
            <person name="Hang P."/>
            <person name="Jiang J."/>
        </authorList>
    </citation>
    <scope>NUCLEOTIDE SEQUENCE [LARGE SCALE GENOMIC DNA]</scope>
    <source>
        <strain evidence="1 2">NS-104</strain>
    </source>
</reference>
<gene>
    <name evidence="1" type="ORF">DEM27_05860</name>
</gene>
<dbReference type="AlphaFoldDB" id="A0A2U2DV40"/>
<organism evidence="1 2">
    <name type="scientific">Metarhizobium album</name>
    <dbReference type="NCBI Taxonomy" id="2182425"/>
    <lineage>
        <taxon>Bacteria</taxon>
        <taxon>Pseudomonadati</taxon>
        <taxon>Pseudomonadota</taxon>
        <taxon>Alphaproteobacteria</taxon>
        <taxon>Hyphomicrobiales</taxon>
        <taxon>Rhizobiaceae</taxon>
        <taxon>Metarhizobium</taxon>
    </lineage>
</organism>
<dbReference type="RefSeq" id="WP_109457269.1">
    <property type="nucleotide sequence ID" value="NZ_QFBC01000002.1"/>
</dbReference>
<dbReference type="OrthoDB" id="8098202at2"/>
<keyword evidence="2" id="KW-1185">Reference proteome</keyword>
<protein>
    <submittedName>
        <fullName evidence="1">Uncharacterized protein</fullName>
    </submittedName>
</protein>
<dbReference type="EMBL" id="QFBC01000002">
    <property type="protein sequence ID" value="PWE57166.1"/>
    <property type="molecule type" value="Genomic_DNA"/>
</dbReference>
<sequence>MPNTSVPATGEAVPAGAADPLLSTILSYRDGCKAYADGLTEEDIDNDDTLFERTYGEQMRALTAWQDPATTPEGAIEALRLIKDERMITEPMGVAMVDAAIGYLEGKAVQQ</sequence>
<comment type="caution">
    <text evidence="1">The sequence shown here is derived from an EMBL/GenBank/DDBJ whole genome shotgun (WGS) entry which is preliminary data.</text>
</comment>
<accession>A0A2U2DV40</accession>
<name>A0A2U2DV40_9HYPH</name>
<evidence type="ECO:0000313" key="1">
    <source>
        <dbReference type="EMBL" id="PWE57166.1"/>
    </source>
</evidence>
<dbReference type="Proteomes" id="UP000245252">
    <property type="component" value="Unassembled WGS sequence"/>
</dbReference>
<proteinExistence type="predicted"/>